<evidence type="ECO:0000256" key="6">
    <source>
        <dbReference type="ARBA" id="ARBA00022729"/>
    </source>
</evidence>
<dbReference type="InterPro" id="IPR036962">
    <property type="entry name" value="Glyco_hydro_3_N_sf"/>
</dbReference>
<keyword evidence="9" id="KW-0325">Glycoprotein</keyword>
<dbReference type="InterPro" id="IPR050288">
    <property type="entry name" value="Cellulose_deg_GH3"/>
</dbReference>
<dbReference type="Pfam" id="PF00933">
    <property type="entry name" value="Glyco_hydro_3"/>
    <property type="match status" value="1"/>
</dbReference>
<dbReference type="EMBL" id="LXJU01000003">
    <property type="protein sequence ID" value="OGE56275.1"/>
    <property type="molecule type" value="Genomic_DNA"/>
</dbReference>
<keyword evidence="7 14" id="KW-0378">Hydrolase</keyword>
<feature type="signal peptide" evidence="15">
    <location>
        <begin position="1"/>
        <end position="15"/>
    </location>
</feature>
<comment type="subcellular location">
    <subcellularLocation>
        <location evidence="2">Secreted</location>
    </subcellularLocation>
</comment>
<dbReference type="Proteomes" id="UP000177622">
    <property type="component" value="Unassembled WGS sequence"/>
</dbReference>
<gene>
    <name evidence="17" type="ORF">PENARI_c003G01672</name>
</gene>
<dbReference type="GeneID" id="34572846"/>
<comment type="pathway">
    <text evidence="3 14">Glycan metabolism; cellulose degradation.</text>
</comment>
<dbReference type="InterPro" id="IPR019800">
    <property type="entry name" value="Glyco_hydro_3_AS"/>
</dbReference>
<evidence type="ECO:0000256" key="1">
    <source>
        <dbReference type="ARBA" id="ARBA00000448"/>
    </source>
</evidence>
<evidence type="ECO:0000256" key="14">
    <source>
        <dbReference type="RuleBase" id="RU361161"/>
    </source>
</evidence>
<evidence type="ECO:0000259" key="16">
    <source>
        <dbReference type="SMART" id="SM01217"/>
    </source>
</evidence>
<dbReference type="PANTHER" id="PTHR42715">
    <property type="entry name" value="BETA-GLUCOSIDASE"/>
    <property type="match status" value="1"/>
</dbReference>
<dbReference type="OrthoDB" id="416222at2759"/>
<comment type="function">
    <text evidence="13">Beta-glucosidases are one of a number of cellulolytic enzymes involved in the degradation of cellulosic biomass. Catalyzes the last step releasing glucose from the inhibitory cellobiose.</text>
</comment>
<evidence type="ECO:0000256" key="11">
    <source>
        <dbReference type="ARBA" id="ARBA00023295"/>
    </source>
</evidence>
<dbReference type="GO" id="GO:0030245">
    <property type="term" value="P:cellulose catabolic process"/>
    <property type="evidence" value="ECO:0007669"/>
    <property type="project" value="UniProtKB-UniPathway"/>
</dbReference>
<evidence type="ECO:0000256" key="4">
    <source>
        <dbReference type="ARBA" id="ARBA00005336"/>
    </source>
</evidence>
<evidence type="ECO:0000313" key="17">
    <source>
        <dbReference type="EMBL" id="OGE56275.1"/>
    </source>
</evidence>
<keyword evidence="6 15" id="KW-0732">Signal</keyword>
<feature type="chain" id="PRO_5012113770" description="beta-glucosidase" evidence="15">
    <location>
        <begin position="16"/>
        <end position="1035"/>
    </location>
</feature>
<dbReference type="AlphaFoldDB" id="A0A1F5LSY9"/>
<proteinExistence type="inferred from homology"/>
<dbReference type="Pfam" id="PF01915">
    <property type="entry name" value="Glyco_hydro_3_C"/>
    <property type="match status" value="1"/>
</dbReference>
<keyword evidence="10 14" id="KW-0119">Carbohydrate metabolism</keyword>
<comment type="catalytic activity">
    <reaction evidence="1 14">
        <text>Hydrolysis of terminal, non-reducing beta-D-glucosyl residues with release of beta-D-glucose.</text>
        <dbReference type="EC" id="3.2.1.21"/>
    </reaction>
</comment>
<comment type="similarity">
    <text evidence="4 14">Belongs to the glycosyl hydrolase 3 family.</text>
</comment>
<dbReference type="UniPathway" id="UPA00696"/>
<dbReference type="InterPro" id="IPR001764">
    <property type="entry name" value="Glyco_hydro_3_N"/>
</dbReference>
<dbReference type="InterPro" id="IPR002347">
    <property type="entry name" value="SDR_fam"/>
</dbReference>
<dbReference type="InterPro" id="IPR036291">
    <property type="entry name" value="NAD(P)-bd_dom_sf"/>
</dbReference>
<keyword evidence="18" id="KW-1185">Reference proteome</keyword>
<feature type="domain" description="Fibronectin type III-like" evidence="16">
    <location>
        <begin position="709"/>
        <end position="767"/>
    </location>
</feature>
<dbReference type="InterPro" id="IPR017853">
    <property type="entry name" value="GH"/>
</dbReference>
<reference evidence="17 18" key="1">
    <citation type="journal article" date="2016" name="Sci. Rep.">
        <title>Penicillium arizonense, a new, genome sequenced fungal species, reveals a high chemical diversity in secreted metabolites.</title>
        <authorList>
            <person name="Grijseels S."/>
            <person name="Nielsen J.C."/>
            <person name="Randelovic M."/>
            <person name="Nielsen J."/>
            <person name="Nielsen K.F."/>
            <person name="Workman M."/>
            <person name="Frisvad J.C."/>
        </authorList>
    </citation>
    <scope>NUCLEOTIDE SEQUENCE [LARGE SCALE GENOMIC DNA]</scope>
    <source>
        <strain evidence="17 18">CBS 141311</strain>
    </source>
</reference>
<dbReference type="InterPro" id="IPR026891">
    <property type="entry name" value="Fn3-like"/>
</dbReference>
<dbReference type="SUPFAM" id="SSF52279">
    <property type="entry name" value="Beta-D-glucan exohydrolase, C-terminal domain"/>
    <property type="match status" value="1"/>
</dbReference>
<sequence length="1035" mass="110862">MRFLAFSACIASVTADVITSDSHFYGQSPPVYPSPSGTGTGDWAESYTKAKAFVAQLSLEEKSNLTFGASTTENGCSGFIPAISRLGFPGLCLSDAGNGLRSTDLVNGYPAGLSVGASWNRKLTTQRAHFMAGEFKAKGVNIALGPVVGPLGRVARNGRNWEGFSNDPYLSGVLAADTVTAFNKRGVMTSLKHYIMNEQETNRNPVTGSTPQTEAVSSNVDDKTIHELYLWPFQDAIKAGSVNIMCSYNRINNSYGCANSKTLNGLLKTELGFQGFVVTDWTAQHSGVASALAGLDMVMPDTKYWGDNLTTAINNGSVPESRLNDMATRILAAWYYLGQDSSIPEPGAGMPYSVITPHKRVDARDPAARPVILQGAVEGHVLVKNNHALPLKKPQVLSVFGYSAATYKASVPSTSGFGSWGLGYESTDVQQIMAAIGLNEGQSVELQSIAINGTIIMGGGSGATTPTYVSGPLDALTNRAMKDNSALFWDVESPAPEGVPASDACLVFINAWASEGYDRPGVYDDYSDNLVLSVADQCGNTIVVIHNAGVRLVDNFADHPNVTAIVYAHTPGQDSGAATVALLYGDENFSGKMPYSVPKNISDYGALLDPSLPEGDYVNYPQSDFSEGIFIDYRDFESRNITPRYEFGFGLSYTSFEYGSLSVTKTKKANNAARYPSGAIEQGGQVDLWDVLARVKFTVKNTGPVAGKEAAQLYIDTPSGVKQLRGFEKVSLNAGEKDSVTLALTRRDLSEWDVVAQKWRLVSGANRGIGYEVAKLLLSSQDNYYILLGSRDAGRGAKAAAELDPTGASVEPVTIDVSDDASIELAAQHIASKHGHLDVLVNNAGINTELDVLLQQQKKQEQGDLGATPDFAKLREEIKSQGTEKSNLAQLRKLYRDAYEVNVFGAAATTEAFKPLLAKAVASPPRIVFVSSHTGSMGLRSEPSSGIWEKLRSPSFPTYRSTKAALNMLTLHYAALFEEQGWKVNASAPNLTATHFSRGIGRPASESAVNIVRLATLSVDGETGTYSDENGTVPW</sequence>
<dbReference type="SUPFAM" id="SSF51445">
    <property type="entry name" value="(Trans)glycosidases"/>
    <property type="match status" value="1"/>
</dbReference>
<dbReference type="FunFam" id="3.20.20.300:FF:000002">
    <property type="entry name" value="Probable beta-glucosidase"/>
    <property type="match status" value="1"/>
</dbReference>
<keyword evidence="8" id="KW-0136">Cellulose degradation</keyword>
<organism evidence="17 18">
    <name type="scientific">Penicillium arizonense</name>
    <dbReference type="NCBI Taxonomy" id="1835702"/>
    <lineage>
        <taxon>Eukaryota</taxon>
        <taxon>Fungi</taxon>
        <taxon>Dikarya</taxon>
        <taxon>Ascomycota</taxon>
        <taxon>Pezizomycotina</taxon>
        <taxon>Eurotiomycetes</taxon>
        <taxon>Eurotiomycetidae</taxon>
        <taxon>Eurotiales</taxon>
        <taxon>Aspergillaceae</taxon>
        <taxon>Penicillium</taxon>
    </lineage>
</organism>
<evidence type="ECO:0000313" key="18">
    <source>
        <dbReference type="Proteomes" id="UP000177622"/>
    </source>
</evidence>
<dbReference type="Gene3D" id="3.40.50.720">
    <property type="entry name" value="NAD(P)-binding Rossmann-like Domain"/>
    <property type="match status" value="1"/>
</dbReference>
<dbReference type="PANTHER" id="PTHR42715:SF5">
    <property type="entry name" value="BETA-GLUCOSIDASE M-RELATED"/>
    <property type="match status" value="1"/>
</dbReference>
<evidence type="ECO:0000256" key="8">
    <source>
        <dbReference type="ARBA" id="ARBA00023001"/>
    </source>
</evidence>
<dbReference type="PRINTS" id="PR00133">
    <property type="entry name" value="GLHYDRLASE3"/>
</dbReference>
<dbReference type="Gene3D" id="3.40.50.1700">
    <property type="entry name" value="Glycoside hydrolase family 3 C-terminal domain"/>
    <property type="match status" value="1"/>
</dbReference>
<dbReference type="Pfam" id="PF00106">
    <property type="entry name" value="adh_short"/>
    <property type="match status" value="2"/>
</dbReference>
<accession>A0A1F5LSY9</accession>
<evidence type="ECO:0000256" key="2">
    <source>
        <dbReference type="ARBA" id="ARBA00004613"/>
    </source>
</evidence>
<protein>
    <recommendedName>
        <fullName evidence="14">beta-glucosidase</fullName>
        <ecNumber evidence="14">3.2.1.21</ecNumber>
    </recommendedName>
</protein>
<dbReference type="EC" id="3.2.1.21" evidence="14"/>
<dbReference type="SUPFAM" id="SSF51735">
    <property type="entry name" value="NAD(P)-binding Rossmann-fold domains"/>
    <property type="match status" value="1"/>
</dbReference>
<evidence type="ECO:0000256" key="12">
    <source>
        <dbReference type="ARBA" id="ARBA00023326"/>
    </source>
</evidence>
<name>A0A1F5LSY9_PENAI</name>
<keyword evidence="5" id="KW-0964">Secreted</keyword>
<evidence type="ECO:0000256" key="13">
    <source>
        <dbReference type="ARBA" id="ARBA00024983"/>
    </source>
</evidence>
<dbReference type="InterPro" id="IPR036881">
    <property type="entry name" value="Glyco_hydro_3_C_sf"/>
</dbReference>
<dbReference type="InterPro" id="IPR002772">
    <property type="entry name" value="Glyco_hydro_3_C"/>
</dbReference>
<evidence type="ECO:0000256" key="9">
    <source>
        <dbReference type="ARBA" id="ARBA00023180"/>
    </source>
</evidence>
<dbReference type="PROSITE" id="PS00775">
    <property type="entry name" value="GLYCOSYL_HYDROL_F3"/>
    <property type="match status" value="1"/>
</dbReference>
<dbReference type="GO" id="GO:0005576">
    <property type="term" value="C:extracellular region"/>
    <property type="evidence" value="ECO:0007669"/>
    <property type="project" value="UniProtKB-SubCell"/>
</dbReference>
<keyword evidence="12 14" id="KW-0624">Polysaccharide degradation</keyword>
<dbReference type="Gene3D" id="3.20.20.300">
    <property type="entry name" value="Glycoside hydrolase, family 3, N-terminal domain"/>
    <property type="match status" value="1"/>
</dbReference>
<evidence type="ECO:0000256" key="7">
    <source>
        <dbReference type="ARBA" id="ARBA00022801"/>
    </source>
</evidence>
<comment type="caution">
    <text evidence="17">The sequence shown here is derived from an EMBL/GenBank/DDBJ whole genome shotgun (WGS) entry which is preliminary data.</text>
</comment>
<dbReference type="SMART" id="SM01217">
    <property type="entry name" value="Fn3_like"/>
    <property type="match status" value="1"/>
</dbReference>
<dbReference type="STRING" id="1835702.A0A1F5LSY9"/>
<evidence type="ECO:0000256" key="15">
    <source>
        <dbReference type="SAM" id="SignalP"/>
    </source>
</evidence>
<dbReference type="GO" id="GO:0008422">
    <property type="term" value="F:beta-glucosidase activity"/>
    <property type="evidence" value="ECO:0007669"/>
    <property type="project" value="UniProtKB-EC"/>
</dbReference>
<dbReference type="RefSeq" id="XP_022491703.1">
    <property type="nucleotide sequence ID" value="XM_022628112.1"/>
</dbReference>
<evidence type="ECO:0000256" key="3">
    <source>
        <dbReference type="ARBA" id="ARBA00004987"/>
    </source>
</evidence>
<evidence type="ECO:0000256" key="10">
    <source>
        <dbReference type="ARBA" id="ARBA00023277"/>
    </source>
</evidence>
<keyword evidence="11 14" id="KW-0326">Glycosidase</keyword>
<evidence type="ECO:0000256" key="5">
    <source>
        <dbReference type="ARBA" id="ARBA00022525"/>
    </source>
</evidence>